<protein>
    <submittedName>
        <fullName evidence="1">Uncharacterized protein</fullName>
    </submittedName>
</protein>
<reference evidence="2" key="1">
    <citation type="submission" date="2018-05" db="EMBL/GenBank/DDBJ databases">
        <title>Leptospira yasudae sp. nov. and Leptospira stimsonii sp. nov., two pathogenic species of the genus Leptospira isolated from environmental sources.</title>
        <authorList>
            <person name="Casanovas-Massana A."/>
            <person name="Hamond C."/>
            <person name="Santos L.A."/>
            <person name="Hacker K.P."/>
            <person name="Balassiano I."/>
            <person name="Medeiros M.A."/>
            <person name="Reis M.G."/>
            <person name="Ko A.I."/>
            <person name="Wunder E.A."/>
        </authorList>
    </citation>
    <scope>NUCLEOTIDE SEQUENCE [LARGE SCALE GENOMIC DNA]</scope>
    <source>
        <strain evidence="2">Yale</strain>
    </source>
</reference>
<proteinExistence type="predicted"/>
<evidence type="ECO:0000313" key="1">
    <source>
        <dbReference type="EMBL" id="RHX83640.1"/>
    </source>
</evidence>
<evidence type="ECO:0000313" key="2">
    <source>
        <dbReference type="Proteomes" id="UP000265798"/>
    </source>
</evidence>
<gene>
    <name evidence="1" type="ORF">DLM75_23720</name>
</gene>
<accession>A0A396YS13</accession>
<dbReference type="Proteomes" id="UP000265798">
    <property type="component" value="Unassembled WGS sequence"/>
</dbReference>
<organism evidence="1 2">
    <name type="scientific">Leptospira stimsonii</name>
    <dbReference type="NCBI Taxonomy" id="2202203"/>
    <lineage>
        <taxon>Bacteria</taxon>
        <taxon>Pseudomonadati</taxon>
        <taxon>Spirochaetota</taxon>
        <taxon>Spirochaetia</taxon>
        <taxon>Leptospirales</taxon>
        <taxon>Leptospiraceae</taxon>
        <taxon>Leptospira</taxon>
    </lineage>
</organism>
<name>A0A396YS13_9LEPT</name>
<sequence length="247" mass="28671">MDILSIITLGFRLFLICLFLSLKGDLFSQSCYWEKINIGFGHPIPRNVTEFIPGLGYRIIKANFKRDIFEEEDIVLMVNDCSASRFITKDGYHFVNSTVRYLGFNDSYLPSSAILLRENVCFKFYKEAENIKKINISCPIGEVKKNLFDLKSISSKSFLTKKGDIVLRIFVNDRNSSALVKAKKDKFYVAIYNIDLEIKENNIIIIKNDKKLADLNLLLNEVFINKRIIYSLDRDIERIPARYFAFL</sequence>
<comment type="caution">
    <text evidence="1">The sequence shown here is derived from an EMBL/GenBank/DDBJ whole genome shotgun (WGS) entry which is preliminary data.</text>
</comment>
<dbReference type="EMBL" id="QHCT01000018">
    <property type="protein sequence ID" value="RHX83640.1"/>
    <property type="molecule type" value="Genomic_DNA"/>
</dbReference>
<dbReference type="AlphaFoldDB" id="A0A396YS13"/>